<proteinExistence type="predicted"/>
<keyword evidence="2" id="KW-1185">Reference proteome</keyword>
<reference evidence="1 2" key="1">
    <citation type="submission" date="2018-01" db="EMBL/GenBank/DDBJ databases">
        <title>Halomonas endophytica sp. nov., isolated from storage liquid in the stems of Populus euphratica.</title>
        <authorList>
            <person name="Chen C."/>
        </authorList>
    </citation>
    <scope>NUCLEOTIDE SEQUENCE [LARGE SCALE GENOMIC DNA]</scope>
    <source>
        <strain evidence="1 2">MC28</strain>
    </source>
</reference>
<dbReference type="OrthoDB" id="6214536at2"/>
<organism evidence="1 2">
    <name type="scientific">Billgrantia endophytica</name>
    <dbReference type="NCBI Taxonomy" id="2033802"/>
    <lineage>
        <taxon>Bacteria</taxon>
        <taxon>Pseudomonadati</taxon>
        <taxon>Pseudomonadota</taxon>
        <taxon>Gammaproteobacteria</taxon>
        <taxon>Oceanospirillales</taxon>
        <taxon>Halomonadaceae</taxon>
        <taxon>Billgrantia</taxon>
    </lineage>
</organism>
<sequence>MTTVCGVELKGHEAIFTIVEKKDDGGFVVKPIDTKKIALKDSESRESIKEFKEQINNFIADNNVETVCIKKRSKKGEFSGGADTFIMEAMIQDSDAKDVKLVSPQAVSAYQKKNNIVAPDELNKYQHNAYLTAVTGANK</sequence>
<evidence type="ECO:0000313" key="2">
    <source>
        <dbReference type="Proteomes" id="UP000235803"/>
    </source>
</evidence>
<dbReference type="AlphaFoldDB" id="A0A2N7U0U5"/>
<dbReference type="Pfam" id="PF11215">
    <property type="entry name" value="DUF3010"/>
    <property type="match status" value="1"/>
</dbReference>
<dbReference type="InterPro" id="IPR021378">
    <property type="entry name" value="DUF3010"/>
</dbReference>
<gene>
    <name evidence="1" type="ORF">C1H69_15425</name>
</gene>
<accession>A0A2N7U0U5</accession>
<dbReference type="Proteomes" id="UP000235803">
    <property type="component" value="Unassembled WGS sequence"/>
</dbReference>
<evidence type="ECO:0000313" key="1">
    <source>
        <dbReference type="EMBL" id="PMR74058.1"/>
    </source>
</evidence>
<protein>
    <submittedName>
        <fullName evidence="1">DUF3010 domain-containing protein</fullName>
    </submittedName>
</protein>
<name>A0A2N7U0U5_9GAMM</name>
<dbReference type="RefSeq" id="WP_102654276.1">
    <property type="nucleotide sequence ID" value="NZ_PNRF01000031.1"/>
</dbReference>
<dbReference type="EMBL" id="PNRF01000031">
    <property type="protein sequence ID" value="PMR74058.1"/>
    <property type="molecule type" value="Genomic_DNA"/>
</dbReference>
<comment type="caution">
    <text evidence="1">The sequence shown here is derived from an EMBL/GenBank/DDBJ whole genome shotgun (WGS) entry which is preliminary data.</text>
</comment>